<keyword evidence="3 10" id="KW-0812">Transmembrane</keyword>
<dbReference type="InterPro" id="IPR000068">
    <property type="entry name" value="GPCR_3_Ca_sens_rcpt-rel"/>
</dbReference>
<keyword evidence="2" id="KW-1003">Cell membrane</keyword>
<dbReference type="Pfam" id="PF00003">
    <property type="entry name" value="7tm_3"/>
    <property type="match status" value="1"/>
</dbReference>
<keyword evidence="7" id="KW-0675">Receptor</keyword>
<feature type="transmembrane region" description="Helical" evidence="10">
    <location>
        <begin position="457"/>
        <end position="475"/>
    </location>
</feature>
<evidence type="ECO:0000256" key="7">
    <source>
        <dbReference type="ARBA" id="ARBA00023170"/>
    </source>
</evidence>
<evidence type="ECO:0000256" key="10">
    <source>
        <dbReference type="SAM" id="Phobius"/>
    </source>
</evidence>
<feature type="signal peptide" evidence="11">
    <location>
        <begin position="1"/>
        <end position="27"/>
    </location>
</feature>
<evidence type="ECO:0000313" key="13">
    <source>
        <dbReference type="Ensembl" id="ENSLLEP00000022761.1"/>
    </source>
</evidence>
<dbReference type="Ensembl" id="ENSLLET00000023633.1">
    <property type="protein sequence ID" value="ENSLLEP00000022761.1"/>
    <property type="gene ID" value="ENSLLEG00000014445.1"/>
</dbReference>
<dbReference type="Pfam" id="PF01094">
    <property type="entry name" value="ANF_receptor"/>
    <property type="match status" value="1"/>
</dbReference>
<name>A0A8C5PH96_9ANUR</name>
<evidence type="ECO:0000256" key="5">
    <source>
        <dbReference type="ARBA" id="ARBA00023040"/>
    </source>
</evidence>
<dbReference type="PROSITE" id="PS00981">
    <property type="entry name" value="G_PROTEIN_RECEP_F3_3"/>
    <property type="match status" value="1"/>
</dbReference>
<protein>
    <recommendedName>
        <fullName evidence="12">G-protein coupled receptors family 3 profile domain-containing protein</fullName>
    </recommendedName>
</protein>
<evidence type="ECO:0000256" key="3">
    <source>
        <dbReference type="ARBA" id="ARBA00022692"/>
    </source>
</evidence>
<dbReference type="InterPro" id="IPR028082">
    <property type="entry name" value="Peripla_BP_I"/>
</dbReference>
<feature type="domain" description="G-protein coupled receptors family 3 profile" evidence="12">
    <location>
        <begin position="293"/>
        <end position="548"/>
    </location>
</feature>
<evidence type="ECO:0000256" key="6">
    <source>
        <dbReference type="ARBA" id="ARBA00023136"/>
    </source>
</evidence>
<feature type="transmembrane region" description="Helical" evidence="10">
    <location>
        <begin position="519"/>
        <end position="542"/>
    </location>
</feature>
<dbReference type="InterPro" id="IPR017978">
    <property type="entry name" value="GPCR_3_C"/>
</dbReference>
<evidence type="ECO:0000256" key="4">
    <source>
        <dbReference type="ARBA" id="ARBA00022989"/>
    </source>
</evidence>
<proteinExistence type="predicted"/>
<feature type="transmembrane region" description="Helical" evidence="10">
    <location>
        <begin position="408"/>
        <end position="426"/>
    </location>
</feature>
<feature type="transmembrane region" description="Helical" evidence="10">
    <location>
        <begin position="363"/>
        <end position="387"/>
    </location>
</feature>
<accession>A0A8C5PH96</accession>
<evidence type="ECO:0000313" key="14">
    <source>
        <dbReference type="Proteomes" id="UP000694569"/>
    </source>
</evidence>
<keyword evidence="6 10" id="KW-0472">Membrane</keyword>
<dbReference type="GO" id="GO:0004930">
    <property type="term" value="F:G protein-coupled receptor activity"/>
    <property type="evidence" value="ECO:0007669"/>
    <property type="project" value="UniProtKB-KW"/>
</dbReference>
<dbReference type="InterPro" id="IPR000337">
    <property type="entry name" value="GPCR_3"/>
</dbReference>
<keyword evidence="8" id="KW-0325">Glycoprotein</keyword>
<dbReference type="PANTHER" id="PTHR24061">
    <property type="entry name" value="CALCIUM-SENSING RECEPTOR-RELATED"/>
    <property type="match status" value="1"/>
</dbReference>
<dbReference type="PROSITE" id="PS50259">
    <property type="entry name" value="G_PROTEIN_RECEP_F3_4"/>
    <property type="match status" value="1"/>
</dbReference>
<evidence type="ECO:0000256" key="1">
    <source>
        <dbReference type="ARBA" id="ARBA00004651"/>
    </source>
</evidence>
<dbReference type="InterPro" id="IPR017979">
    <property type="entry name" value="GPCR_3_CS"/>
</dbReference>
<reference evidence="13" key="2">
    <citation type="submission" date="2025-09" db="UniProtKB">
        <authorList>
            <consortium name="Ensembl"/>
        </authorList>
    </citation>
    <scope>IDENTIFICATION</scope>
</reference>
<evidence type="ECO:0000256" key="9">
    <source>
        <dbReference type="ARBA" id="ARBA00023224"/>
    </source>
</evidence>
<comment type="subcellular location">
    <subcellularLocation>
        <location evidence="1">Cell membrane</location>
        <topology evidence="1">Multi-pass membrane protein</topology>
    </subcellularLocation>
</comment>
<dbReference type="PRINTS" id="PR00248">
    <property type="entry name" value="GPCRMGR"/>
</dbReference>
<evidence type="ECO:0000256" key="11">
    <source>
        <dbReference type="SAM" id="SignalP"/>
    </source>
</evidence>
<keyword evidence="11" id="KW-0732">Signal</keyword>
<dbReference type="AlphaFoldDB" id="A0A8C5PH96"/>
<feature type="transmembrane region" description="Helical" evidence="10">
    <location>
        <begin position="329"/>
        <end position="351"/>
    </location>
</feature>
<keyword evidence="9" id="KW-0807">Transducer</keyword>
<feature type="chain" id="PRO_5034774736" description="G-protein coupled receptors family 3 profile domain-containing protein" evidence="11">
    <location>
        <begin position="28"/>
        <end position="555"/>
    </location>
</feature>
<dbReference type="Proteomes" id="UP000694569">
    <property type="component" value="Unplaced"/>
</dbReference>
<keyword evidence="4 10" id="KW-1133">Transmembrane helix</keyword>
<dbReference type="OrthoDB" id="5597995at2759"/>
<dbReference type="SUPFAM" id="SSF53822">
    <property type="entry name" value="Periplasmic binding protein-like I"/>
    <property type="match status" value="1"/>
</dbReference>
<feature type="transmembrane region" description="Helical" evidence="10">
    <location>
        <begin position="292"/>
        <end position="317"/>
    </location>
</feature>
<organism evidence="13 14">
    <name type="scientific">Leptobrachium leishanense</name>
    <name type="common">Leishan spiny toad</name>
    <dbReference type="NCBI Taxonomy" id="445787"/>
    <lineage>
        <taxon>Eukaryota</taxon>
        <taxon>Metazoa</taxon>
        <taxon>Chordata</taxon>
        <taxon>Craniata</taxon>
        <taxon>Vertebrata</taxon>
        <taxon>Euteleostomi</taxon>
        <taxon>Amphibia</taxon>
        <taxon>Batrachia</taxon>
        <taxon>Anura</taxon>
        <taxon>Pelobatoidea</taxon>
        <taxon>Megophryidae</taxon>
        <taxon>Leptobrachium</taxon>
    </lineage>
</organism>
<keyword evidence="14" id="KW-1185">Reference proteome</keyword>
<keyword evidence="5" id="KW-0297">G-protein coupled receptor</keyword>
<evidence type="ECO:0000259" key="12">
    <source>
        <dbReference type="PROSITE" id="PS50259"/>
    </source>
</evidence>
<dbReference type="Gene3D" id="3.40.50.2300">
    <property type="match status" value="2"/>
</dbReference>
<dbReference type="PANTHER" id="PTHR24061:SF588">
    <property type="entry name" value="VOMERONASAL TYPE-2 RECEPTOR 26"/>
    <property type="match status" value="1"/>
</dbReference>
<feature type="transmembrane region" description="Helical" evidence="10">
    <location>
        <begin position="487"/>
        <end position="507"/>
    </location>
</feature>
<reference evidence="13" key="1">
    <citation type="submission" date="2025-08" db="UniProtKB">
        <authorList>
            <consortium name="Ensembl"/>
        </authorList>
    </citation>
    <scope>IDENTIFICATION</scope>
</reference>
<dbReference type="GeneTree" id="ENSGT00950000182788"/>
<sequence>MAGCLSRDSSHVFVVMFCLIILWGTSGTAVTQKLMTGCRISRAAMQFEYEYHQDGDVMIGGLTTVYTTMMVFNTWQKICLRIDAAEYKNLLAFILAIEEINRDPDILPNVTLGYHVFDSCGDEGKVIQSVLQILTGDSIEIPNYSCRNRGKLAGFIGDRWSHTSLPMAQILNLYGYAQITSGSTNSELSDRAVYPNFFRTVSGDRLVFVAVVKLLKHFDWNWVGIIRSRDESGERDVRELSHVITGHGICIEYIVTIDSEECLMCPETEWPDERRIRCTPKMYDFLSYENDIMALGFSVISVLFSLLTLLILGIFICYRVTPIVRANNLNLSFLLLGSILFSFLCVFLFLGRPVDITCKLRQTMFGTIFSVSVSSLLAKTLTVCIAFKATKPGSSWRKWVGFKVTNSIVLICSSLQFLINVIWLSVSPPFQEFDLHSYPGKIIIQCNEGSVTAFYSVFGYMGLLAAVSFLLAFMVRTLPDSFNEAKYITFSMLVFCSVWIAMIPAYLSTKGKDMVSVEVFAILASSAGILICIFFPKCYILLIKPELNKKILLLK</sequence>
<dbReference type="GO" id="GO:0005886">
    <property type="term" value="C:plasma membrane"/>
    <property type="evidence" value="ECO:0007669"/>
    <property type="project" value="UniProtKB-SubCell"/>
</dbReference>
<dbReference type="InterPro" id="IPR001828">
    <property type="entry name" value="ANF_lig-bd_rcpt"/>
</dbReference>
<evidence type="ECO:0000256" key="2">
    <source>
        <dbReference type="ARBA" id="ARBA00022475"/>
    </source>
</evidence>
<dbReference type="FunFam" id="3.40.50.2300:FF:000728">
    <property type="entry name" value="Uncharacterized protein"/>
    <property type="match status" value="1"/>
</dbReference>
<evidence type="ECO:0000256" key="8">
    <source>
        <dbReference type="ARBA" id="ARBA00023180"/>
    </source>
</evidence>